<keyword evidence="2" id="KW-0614">Plasmid</keyword>
<geneLocation type="plasmid" evidence="2">
    <name>pCTX-M-1.A</name>
</geneLocation>
<dbReference type="EMBL" id="MW978788">
    <property type="protein sequence ID" value="QWP89235.1"/>
    <property type="molecule type" value="Genomic_DNA"/>
</dbReference>
<proteinExistence type="predicted"/>
<protein>
    <submittedName>
        <fullName evidence="2">Uncharacterized protein</fullName>
    </submittedName>
</protein>
<keyword evidence="1" id="KW-0812">Transmembrane</keyword>
<evidence type="ECO:0000313" key="2">
    <source>
        <dbReference type="EMBL" id="QWP89235.1"/>
    </source>
</evidence>
<sequence>MDSINNKKDKTGRLQVLYRERIFAIFPGYFFILANFDIQPVSALRRHSAFIDLSLAVK</sequence>
<gene>
    <name evidence="2" type="ORF">IHCLGBEB_00038</name>
</gene>
<keyword evidence="1" id="KW-1133">Transmembrane helix</keyword>
<keyword evidence="1" id="KW-0472">Membrane</keyword>
<accession>A0A8F1IEW0</accession>
<name>A0A8F1IEW0_ECOLX</name>
<organism evidence="2">
    <name type="scientific">Escherichia coli</name>
    <dbReference type="NCBI Taxonomy" id="562"/>
    <lineage>
        <taxon>Bacteria</taxon>
        <taxon>Pseudomonadati</taxon>
        <taxon>Pseudomonadota</taxon>
        <taxon>Gammaproteobacteria</taxon>
        <taxon>Enterobacterales</taxon>
        <taxon>Enterobacteriaceae</taxon>
        <taxon>Escherichia</taxon>
    </lineage>
</organism>
<evidence type="ECO:0000256" key="1">
    <source>
        <dbReference type="SAM" id="Phobius"/>
    </source>
</evidence>
<feature type="transmembrane region" description="Helical" evidence="1">
    <location>
        <begin position="21"/>
        <end position="38"/>
    </location>
</feature>
<dbReference type="AlphaFoldDB" id="A0A8F1IEW0"/>
<reference evidence="2" key="1">
    <citation type="journal article" date="2021" name="Antibiotics">
        <title>Does an Antibiotic Stewardship Applied in a Pig Farm Lead to Low ESBL Prevalence?</title>
        <authorList>
            <person name="Fournier C."/>
            <person name="Nordmann P."/>
            <person name="Pittet O."/>
            <person name="Poirel L."/>
        </authorList>
    </citation>
    <scope>NUCLEOTIDE SEQUENCE</scope>
    <source>
        <plasmid evidence="2">pCTX-M-1.A</plasmid>
    </source>
</reference>